<dbReference type="InterPro" id="IPR041078">
    <property type="entry name" value="Plavaka"/>
</dbReference>
<dbReference type="EMBL" id="MU150994">
    <property type="protein sequence ID" value="KAF9455172.1"/>
    <property type="molecule type" value="Genomic_DNA"/>
</dbReference>
<sequence length="220" mass="24937">PWHPFHSLLEFDLVEALFEARLSNRQVDSILSIIHGIVEHPGCLKVKDHRQVKNLWSSAPGLHGLSPFKRDTVVVSYETQDHKFDFWSRSLKAWISQIVEDPYLATVIQWSAMKLSKFDGKVWVPFVNEPWTAARMWNVQSKLPPDGVPMCIVLYADKTNLTASGSVQGYPIMAQLHNVPQEIRNGKGLGSIQVVGWLPVIGDDEQEKGKTEYTDFKKSV</sequence>
<feature type="non-terminal residue" evidence="1">
    <location>
        <position position="220"/>
    </location>
</feature>
<keyword evidence="2" id="KW-1185">Reference proteome</keyword>
<dbReference type="Proteomes" id="UP000807353">
    <property type="component" value="Unassembled WGS sequence"/>
</dbReference>
<evidence type="ECO:0000313" key="2">
    <source>
        <dbReference type="Proteomes" id="UP000807353"/>
    </source>
</evidence>
<reference evidence="1" key="1">
    <citation type="submission" date="2020-11" db="EMBL/GenBank/DDBJ databases">
        <authorList>
            <consortium name="DOE Joint Genome Institute"/>
            <person name="Ahrendt S."/>
            <person name="Riley R."/>
            <person name="Andreopoulos W."/>
            <person name="Labutti K."/>
            <person name="Pangilinan J."/>
            <person name="Ruiz-Duenas F.J."/>
            <person name="Barrasa J.M."/>
            <person name="Sanchez-Garcia M."/>
            <person name="Camarero S."/>
            <person name="Miyauchi S."/>
            <person name="Serrano A."/>
            <person name="Linde D."/>
            <person name="Babiker R."/>
            <person name="Drula E."/>
            <person name="Ayuso-Fernandez I."/>
            <person name="Pacheco R."/>
            <person name="Padilla G."/>
            <person name="Ferreira P."/>
            <person name="Barriuso J."/>
            <person name="Kellner H."/>
            <person name="Castanera R."/>
            <person name="Alfaro M."/>
            <person name="Ramirez L."/>
            <person name="Pisabarro A.G."/>
            <person name="Kuo A."/>
            <person name="Tritt A."/>
            <person name="Lipzen A."/>
            <person name="He G."/>
            <person name="Yan M."/>
            <person name="Ng V."/>
            <person name="Cullen D."/>
            <person name="Martin F."/>
            <person name="Rosso M.-N."/>
            <person name="Henrissat B."/>
            <person name="Hibbett D."/>
            <person name="Martinez A.T."/>
            <person name="Grigoriev I.V."/>
        </authorList>
    </citation>
    <scope>NUCLEOTIDE SEQUENCE</scope>
    <source>
        <strain evidence="1">CBS 247.69</strain>
    </source>
</reference>
<organism evidence="1 2">
    <name type="scientific">Collybia nuda</name>
    <dbReference type="NCBI Taxonomy" id="64659"/>
    <lineage>
        <taxon>Eukaryota</taxon>
        <taxon>Fungi</taxon>
        <taxon>Dikarya</taxon>
        <taxon>Basidiomycota</taxon>
        <taxon>Agaricomycotina</taxon>
        <taxon>Agaricomycetes</taxon>
        <taxon>Agaricomycetidae</taxon>
        <taxon>Agaricales</taxon>
        <taxon>Tricholomatineae</taxon>
        <taxon>Clitocybaceae</taxon>
        <taxon>Collybia</taxon>
    </lineage>
</organism>
<comment type="caution">
    <text evidence="1">The sequence shown here is derived from an EMBL/GenBank/DDBJ whole genome shotgun (WGS) entry which is preliminary data.</text>
</comment>
<dbReference type="OrthoDB" id="3239511at2759"/>
<accession>A0A9P5XRD8</accession>
<gene>
    <name evidence="1" type="ORF">BDZ94DRAFT_1148708</name>
</gene>
<feature type="non-terminal residue" evidence="1">
    <location>
        <position position="1"/>
    </location>
</feature>
<dbReference type="Pfam" id="PF18759">
    <property type="entry name" value="Plavaka"/>
    <property type="match status" value="1"/>
</dbReference>
<dbReference type="AlphaFoldDB" id="A0A9P5XRD8"/>
<proteinExistence type="predicted"/>
<protein>
    <submittedName>
        <fullName evidence="1">Uncharacterized protein</fullName>
    </submittedName>
</protein>
<evidence type="ECO:0000313" key="1">
    <source>
        <dbReference type="EMBL" id="KAF9455172.1"/>
    </source>
</evidence>
<name>A0A9P5XRD8_9AGAR</name>